<dbReference type="Proteomes" id="UP000290637">
    <property type="component" value="Chromosome"/>
</dbReference>
<organism evidence="9 10">
    <name type="scientific">Pseudoduganella lutea</name>
    <dbReference type="NCBI Taxonomy" id="321985"/>
    <lineage>
        <taxon>Bacteria</taxon>
        <taxon>Pseudomonadati</taxon>
        <taxon>Pseudomonadota</taxon>
        <taxon>Betaproteobacteria</taxon>
        <taxon>Burkholderiales</taxon>
        <taxon>Oxalobacteraceae</taxon>
        <taxon>Telluria group</taxon>
        <taxon>Pseudoduganella</taxon>
    </lineage>
</organism>
<keyword evidence="10" id="KW-1185">Reference proteome</keyword>
<dbReference type="Pfam" id="PF02108">
    <property type="entry name" value="FliH"/>
    <property type="match status" value="1"/>
</dbReference>
<proteinExistence type="inferred from homology"/>
<keyword evidence="4" id="KW-0813">Transport</keyword>
<evidence type="ECO:0000256" key="5">
    <source>
        <dbReference type="ARBA" id="ARBA00022795"/>
    </source>
</evidence>
<accession>A0A4P6KV00</accession>
<evidence type="ECO:0000313" key="10">
    <source>
        <dbReference type="Proteomes" id="UP000290637"/>
    </source>
</evidence>
<feature type="domain" description="Flagellar assembly protein FliH/Type III secretion system HrpE" evidence="8">
    <location>
        <begin position="58"/>
        <end position="179"/>
    </location>
</feature>
<evidence type="ECO:0000256" key="2">
    <source>
        <dbReference type="ARBA" id="ARBA00006602"/>
    </source>
</evidence>
<keyword evidence="6" id="KW-0653">Protein transport</keyword>
<protein>
    <recommendedName>
        <fullName evidence="3">Flagellar assembly protein FliH</fullName>
    </recommendedName>
</protein>
<dbReference type="InterPro" id="IPR018035">
    <property type="entry name" value="Flagellar_FliH/T3SS_HrpE"/>
</dbReference>
<evidence type="ECO:0000256" key="1">
    <source>
        <dbReference type="ARBA" id="ARBA00003041"/>
    </source>
</evidence>
<sequence>MLRADEFDQLLHAGRARLRPDLGRERVRVLEAAHEQAERLRREAAEAGAAEGRALYAAQLAALALQREQCWRQIETDLVDIVLACVKRLLGADVASGAPQALVPRIHALLREYRPHRHVGLRVAPSALPMLRAALPELEEAHPHVTLFQVIPDPHLDAADVLIETQDAVIDGRFATQIAALRLGIASSLQAPVESGAAS</sequence>
<keyword evidence="5" id="KW-1005">Bacterial flagellum biogenesis</keyword>
<dbReference type="PANTHER" id="PTHR34982">
    <property type="entry name" value="YOP PROTEINS TRANSLOCATION PROTEIN L"/>
    <property type="match status" value="1"/>
</dbReference>
<dbReference type="GO" id="GO:0005829">
    <property type="term" value="C:cytosol"/>
    <property type="evidence" value="ECO:0007669"/>
    <property type="project" value="TreeGrafter"/>
</dbReference>
<dbReference type="GO" id="GO:0044781">
    <property type="term" value="P:bacterial-type flagellum organization"/>
    <property type="evidence" value="ECO:0007669"/>
    <property type="project" value="UniProtKB-KW"/>
</dbReference>
<dbReference type="EMBL" id="CP035913">
    <property type="protein sequence ID" value="QBE61948.1"/>
    <property type="molecule type" value="Genomic_DNA"/>
</dbReference>
<evidence type="ECO:0000313" key="9">
    <source>
        <dbReference type="EMBL" id="QBE61948.1"/>
    </source>
</evidence>
<evidence type="ECO:0000256" key="7">
    <source>
        <dbReference type="ARBA" id="ARBA00023225"/>
    </source>
</evidence>
<evidence type="ECO:0000256" key="4">
    <source>
        <dbReference type="ARBA" id="ARBA00022448"/>
    </source>
</evidence>
<comment type="function">
    <text evidence="1">Needed for flagellar regrowth and assembly.</text>
</comment>
<dbReference type="GO" id="GO:0015031">
    <property type="term" value="P:protein transport"/>
    <property type="evidence" value="ECO:0007669"/>
    <property type="project" value="UniProtKB-KW"/>
</dbReference>
<keyword evidence="7" id="KW-1006">Bacterial flagellum protein export</keyword>
<name>A0A4P6KV00_9BURK</name>
<comment type="similarity">
    <text evidence="2">Belongs to the FliH family.</text>
</comment>
<dbReference type="KEGG" id="plue:EWM63_02195"/>
<dbReference type="AlphaFoldDB" id="A0A4P6KV00"/>
<gene>
    <name evidence="9" type="ORF">EWM63_02195</name>
</gene>
<dbReference type="InterPro" id="IPR051472">
    <property type="entry name" value="T3SS_Stator/FliH"/>
</dbReference>
<evidence type="ECO:0000259" key="8">
    <source>
        <dbReference type="Pfam" id="PF02108"/>
    </source>
</evidence>
<reference evidence="9 10" key="1">
    <citation type="submission" date="2019-02" db="EMBL/GenBank/DDBJ databases">
        <title>Draft Genome Sequences of Six Type Strains of the Genus Massilia.</title>
        <authorList>
            <person name="Miess H."/>
            <person name="Frediansyhah A."/>
            <person name="Gross H."/>
        </authorList>
    </citation>
    <scope>NUCLEOTIDE SEQUENCE [LARGE SCALE GENOMIC DNA]</scope>
    <source>
        <strain evidence="9 10">DSM 17473</strain>
    </source>
</reference>
<evidence type="ECO:0000256" key="6">
    <source>
        <dbReference type="ARBA" id="ARBA00022927"/>
    </source>
</evidence>
<evidence type="ECO:0000256" key="3">
    <source>
        <dbReference type="ARBA" id="ARBA00016507"/>
    </source>
</evidence>
<dbReference type="PANTHER" id="PTHR34982:SF1">
    <property type="entry name" value="FLAGELLAR ASSEMBLY PROTEIN FLIH"/>
    <property type="match status" value="1"/>
</dbReference>